<dbReference type="PANTHER" id="PTHR38462">
    <property type="entry name" value="EXONUCLEASE-LIKE PROTEIN"/>
    <property type="match status" value="1"/>
</dbReference>
<keyword evidence="4" id="KW-1185">Reference proteome</keyword>
<dbReference type="SUPFAM" id="SSF53098">
    <property type="entry name" value="Ribonuclease H-like"/>
    <property type="match status" value="1"/>
</dbReference>
<gene>
    <name evidence="3" type="ORF">CNR27_12975</name>
</gene>
<feature type="region of interest" description="Disordered" evidence="1">
    <location>
        <begin position="15"/>
        <end position="43"/>
    </location>
</feature>
<keyword evidence="3" id="KW-0540">Nuclease</keyword>
<accession>A0A290XGH2</accession>
<dbReference type="Gene3D" id="3.30.420.10">
    <property type="entry name" value="Ribonuclease H-like superfamily/Ribonuclease H"/>
    <property type="match status" value="1"/>
</dbReference>
<reference evidence="4" key="1">
    <citation type="submission" date="2017-09" db="EMBL/GenBank/DDBJ databases">
        <title>Luteimonas liuhanmingii sp.nov., isolated from the intestinal contents of Tibetan Plateau Pika in Yushu, Qinghai Province, China.</title>
        <authorList>
            <person name="Gui Z."/>
        </authorList>
    </citation>
    <scope>NUCLEOTIDE SEQUENCE [LARGE SCALE GENOMIC DNA]</scope>
    <source>
        <strain evidence="4">100111</strain>
    </source>
</reference>
<dbReference type="InterPro" id="IPR036397">
    <property type="entry name" value="RNaseH_sf"/>
</dbReference>
<feature type="compositionally biased region" description="Pro residues" evidence="1">
    <location>
        <begin position="23"/>
        <end position="32"/>
    </location>
</feature>
<dbReference type="OrthoDB" id="9790530at2"/>
<protein>
    <submittedName>
        <fullName evidence="3">Exonuclease</fullName>
    </submittedName>
</protein>
<dbReference type="Pfam" id="PF13482">
    <property type="entry name" value="RNase_H_2"/>
    <property type="match status" value="1"/>
</dbReference>
<dbReference type="EMBL" id="CP023406">
    <property type="protein sequence ID" value="ATD68230.1"/>
    <property type="molecule type" value="Genomic_DNA"/>
</dbReference>
<feature type="domain" description="YprB ribonuclease H-like" evidence="2">
    <location>
        <begin position="119"/>
        <end position="286"/>
    </location>
</feature>
<evidence type="ECO:0000256" key="1">
    <source>
        <dbReference type="SAM" id="MobiDB-lite"/>
    </source>
</evidence>
<evidence type="ECO:0000313" key="3">
    <source>
        <dbReference type="EMBL" id="ATD68230.1"/>
    </source>
</evidence>
<dbReference type="PANTHER" id="PTHR38462:SF1">
    <property type="entry name" value="YPRB RIBONUCLEASE H-LIKE DOMAIN-CONTAINING PROTEIN"/>
    <property type="match status" value="1"/>
</dbReference>
<keyword evidence="3" id="KW-0378">Hydrolase</keyword>
<dbReference type="GO" id="GO:0003676">
    <property type="term" value="F:nucleic acid binding"/>
    <property type="evidence" value="ECO:0007669"/>
    <property type="project" value="InterPro"/>
</dbReference>
<dbReference type="InterPro" id="IPR012337">
    <property type="entry name" value="RNaseH-like_sf"/>
</dbReference>
<dbReference type="InterPro" id="IPR038720">
    <property type="entry name" value="YprB_RNase_H-like_dom"/>
</dbReference>
<dbReference type="Proteomes" id="UP000218968">
    <property type="component" value="Chromosome"/>
</dbReference>
<sequence length="311" mass="34491">MSALSKRLGLLRSQAGTVLPSVSPTPPMPTPAPRAQWPRADGARSPEQVVAQLRKLMKLRVSTPAARPAAPVDRTLPGDEIAPGLRYLEQTAAWPHEDESLSLYDIRHEPARRADLLAFDTETTGLAGGTGTRAFMIGAADFVDGRMRIRQLCITTLGAEREMLKTFSTWLRPETVLVSYNGRSYDRPLLTTRYRLARLRDPLIDLRHVDLLHPVRRRYRGVWVNCRLATVERELLGVLREDDLPGSEAPAAWLDYLRGGSADKLRRVGLHNAQDLRSLFGVLEAMRDEASVDTVVVPDVIGPECGDFADG</sequence>
<keyword evidence="3" id="KW-0269">Exonuclease</keyword>
<proteinExistence type="predicted"/>
<dbReference type="AlphaFoldDB" id="A0A290XGH2"/>
<evidence type="ECO:0000313" key="4">
    <source>
        <dbReference type="Proteomes" id="UP000218968"/>
    </source>
</evidence>
<dbReference type="RefSeq" id="WP_096299387.1">
    <property type="nucleotide sequence ID" value="NZ_CP023406.1"/>
</dbReference>
<evidence type="ECO:0000259" key="2">
    <source>
        <dbReference type="Pfam" id="PF13482"/>
    </source>
</evidence>
<name>A0A290XGH2_9GAMM</name>
<dbReference type="GO" id="GO:0004527">
    <property type="term" value="F:exonuclease activity"/>
    <property type="evidence" value="ECO:0007669"/>
    <property type="project" value="UniProtKB-KW"/>
</dbReference>
<dbReference type="KEGG" id="lum:CNR27_12975"/>
<organism evidence="3 4">
    <name type="scientific">Luteimonas chenhongjianii</name>
    <dbReference type="NCBI Taxonomy" id="2006110"/>
    <lineage>
        <taxon>Bacteria</taxon>
        <taxon>Pseudomonadati</taxon>
        <taxon>Pseudomonadota</taxon>
        <taxon>Gammaproteobacteria</taxon>
        <taxon>Lysobacterales</taxon>
        <taxon>Lysobacteraceae</taxon>
        <taxon>Luteimonas</taxon>
    </lineage>
</organism>